<evidence type="ECO:0000256" key="3">
    <source>
        <dbReference type="ARBA" id="ARBA00022452"/>
    </source>
</evidence>
<evidence type="ECO:0000256" key="10">
    <source>
        <dbReference type="RuleBase" id="RU364005"/>
    </source>
</evidence>
<proteinExistence type="inferred from homology"/>
<dbReference type="GO" id="GO:0015288">
    <property type="term" value="F:porin activity"/>
    <property type="evidence" value="ECO:0007669"/>
    <property type="project" value="UniProtKB-KW"/>
</dbReference>
<evidence type="ECO:0000256" key="7">
    <source>
        <dbReference type="ARBA" id="ARBA00023114"/>
    </source>
</evidence>
<reference evidence="12" key="1">
    <citation type="submission" date="2007-11" db="EMBL/GenBank/DDBJ databases">
        <title>Isolation of two novel species of Bartonella from squirrels in the United States.</title>
        <authorList>
            <person name="Reeves W.K."/>
        </authorList>
    </citation>
    <scope>NUCLEOTIDE SEQUENCE</scope>
    <source>
        <strain evidence="12">FSq-1</strain>
    </source>
</reference>
<dbReference type="GO" id="GO:0009279">
    <property type="term" value="C:cell outer membrane"/>
    <property type="evidence" value="ECO:0007669"/>
    <property type="project" value="UniProtKB-SubCell"/>
</dbReference>
<sequence length="104" mass="10984">LGVETDLIWSGKKDVKIVTEPAVTTGKGTKTPAVTVTRADASTQTENTQTENTQTENTQTENTQNSATETEGVGFKQKWAGATRVRIGLAAADRIMPYVAGGVS</sequence>
<evidence type="ECO:0000256" key="2">
    <source>
        <dbReference type="ARBA" id="ARBA00022448"/>
    </source>
</evidence>
<dbReference type="Pfam" id="PF02530">
    <property type="entry name" value="Porin_2"/>
    <property type="match status" value="1"/>
</dbReference>
<evidence type="ECO:0000256" key="8">
    <source>
        <dbReference type="ARBA" id="ARBA00023136"/>
    </source>
</evidence>
<accession>A9YU80</accession>
<keyword evidence="9 10" id="KW-0998">Cell outer membrane</keyword>
<keyword evidence="4 10" id="KW-0812">Transmembrane</keyword>
<keyword evidence="6 10" id="KW-0406">Ion transport</keyword>
<comment type="subcellular location">
    <subcellularLocation>
        <location evidence="10">Cell outer membrane</location>
        <topology evidence="10">Multi-pass membrane protein</topology>
    </subcellularLocation>
</comment>
<comment type="domain">
    <text evidence="10">Consists of 16-stranded beta-barrel sheets, with large surface-exposed loops, that form a transmembrane pore at the center of each barrel. The pore is partially ocluded by a peptide loop that folds into the pore lumen.</text>
</comment>
<feature type="compositionally biased region" description="Low complexity" evidence="11">
    <location>
        <begin position="41"/>
        <end position="71"/>
    </location>
</feature>
<keyword evidence="8 10" id="KW-0472">Membrane</keyword>
<feature type="non-terminal residue" evidence="12">
    <location>
        <position position="1"/>
    </location>
</feature>
<keyword evidence="3 10" id="KW-1134">Transmembrane beta strand</keyword>
<dbReference type="GO" id="GO:0006811">
    <property type="term" value="P:monoatomic ion transport"/>
    <property type="evidence" value="ECO:0007669"/>
    <property type="project" value="UniProtKB-KW"/>
</dbReference>
<evidence type="ECO:0000256" key="4">
    <source>
        <dbReference type="ARBA" id="ARBA00022692"/>
    </source>
</evidence>
<dbReference type="InterPro" id="IPR003684">
    <property type="entry name" value="Porin_alphabac"/>
</dbReference>
<comment type="function">
    <text evidence="10">Forms passive diffusion pores that allow small molecular weight hydrophilic materials across the outer membrane.</text>
</comment>
<evidence type="ECO:0000256" key="9">
    <source>
        <dbReference type="ARBA" id="ARBA00023237"/>
    </source>
</evidence>
<dbReference type="AlphaFoldDB" id="A9YU80"/>
<dbReference type="GO" id="GO:0046930">
    <property type="term" value="C:pore complex"/>
    <property type="evidence" value="ECO:0007669"/>
    <property type="project" value="UniProtKB-KW"/>
</dbReference>
<keyword evidence="7 10" id="KW-0626">Porin</keyword>
<feature type="non-terminal residue" evidence="12">
    <location>
        <position position="104"/>
    </location>
</feature>
<feature type="region of interest" description="Disordered" evidence="11">
    <location>
        <begin position="38"/>
        <end position="72"/>
    </location>
</feature>
<name>A9YU80_9HYPH</name>
<keyword evidence="5" id="KW-0732">Signal</keyword>
<keyword evidence="2 10" id="KW-0813">Transport</keyword>
<evidence type="ECO:0000256" key="11">
    <source>
        <dbReference type="SAM" id="MobiDB-lite"/>
    </source>
</evidence>
<dbReference type="EMBL" id="EU294516">
    <property type="protein sequence ID" value="ABY25366.1"/>
    <property type="molecule type" value="Genomic_DNA"/>
</dbReference>
<protein>
    <recommendedName>
        <fullName evidence="10">Porin</fullName>
    </recommendedName>
</protein>
<evidence type="ECO:0000313" key="12">
    <source>
        <dbReference type="EMBL" id="ABY25366.1"/>
    </source>
</evidence>
<evidence type="ECO:0000256" key="1">
    <source>
        <dbReference type="ARBA" id="ARBA00009521"/>
    </source>
</evidence>
<evidence type="ECO:0000256" key="6">
    <source>
        <dbReference type="ARBA" id="ARBA00023065"/>
    </source>
</evidence>
<organism evidence="12">
    <name type="scientific">Bartonella volans</name>
    <dbReference type="NCBI Taxonomy" id="488622"/>
    <lineage>
        <taxon>Bacteria</taxon>
        <taxon>Pseudomonadati</taxon>
        <taxon>Pseudomonadota</taxon>
        <taxon>Alphaproteobacteria</taxon>
        <taxon>Hyphomicrobiales</taxon>
        <taxon>Bartonellaceae</taxon>
        <taxon>Bartonella</taxon>
    </lineage>
</organism>
<comment type="similarity">
    <text evidence="1 10">Belongs to the alphaproteobacteria porin family.</text>
</comment>
<evidence type="ECO:0000256" key="5">
    <source>
        <dbReference type="ARBA" id="ARBA00022729"/>
    </source>
</evidence>